<dbReference type="Gene3D" id="3.40.50.300">
    <property type="entry name" value="P-loop containing nucleotide triphosphate hydrolases"/>
    <property type="match status" value="2"/>
</dbReference>
<evidence type="ECO:0000313" key="7">
    <source>
        <dbReference type="Proteomes" id="UP000297245"/>
    </source>
</evidence>
<dbReference type="InterPro" id="IPR030385">
    <property type="entry name" value="G_IRG_dom"/>
</dbReference>
<feature type="non-terminal residue" evidence="6">
    <location>
        <position position="1"/>
    </location>
</feature>
<evidence type="ECO:0000256" key="3">
    <source>
        <dbReference type="ARBA" id="ARBA00022801"/>
    </source>
</evidence>
<dbReference type="InterPro" id="IPR007743">
    <property type="entry name" value="Immunity-related_GTPase-like"/>
</dbReference>
<gene>
    <name evidence="6" type="ORF">K435DRAFT_578819</name>
</gene>
<keyword evidence="4" id="KW-0342">GTP-binding</keyword>
<evidence type="ECO:0000256" key="1">
    <source>
        <dbReference type="ARBA" id="ARBA00005429"/>
    </source>
</evidence>
<keyword evidence="2" id="KW-0547">Nucleotide-binding</keyword>
<dbReference type="Pfam" id="PF05049">
    <property type="entry name" value="IIGP"/>
    <property type="match status" value="2"/>
</dbReference>
<name>A0A4S8L872_DENBC</name>
<dbReference type="InterPro" id="IPR051515">
    <property type="entry name" value="IRG"/>
</dbReference>
<evidence type="ECO:0000313" key="6">
    <source>
        <dbReference type="EMBL" id="THU84741.1"/>
    </source>
</evidence>
<evidence type="ECO:0000256" key="4">
    <source>
        <dbReference type="ARBA" id="ARBA00023134"/>
    </source>
</evidence>
<dbReference type="PANTHER" id="PTHR32341">
    <property type="entry name" value="INTERFERON-INDUCIBLE GTPASE"/>
    <property type="match status" value="1"/>
</dbReference>
<evidence type="ECO:0000259" key="5">
    <source>
        <dbReference type="PROSITE" id="PS51716"/>
    </source>
</evidence>
<keyword evidence="7" id="KW-1185">Reference proteome</keyword>
<protein>
    <submittedName>
        <fullName evidence="6">P-loop containing nucleoside triphosphate hydrolase protein</fullName>
    </submittedName>
</protein>
<comment type="similarity">
    <text evidence="1">Belongs to the TRAFAC class dynamin-like GTPase superfamily. IRG family.</text>
</comment>
<dbReference type="AlphaFoldDB" id="A0A4S8L872"/>
<keyword evidence="3 6" id="KW-0378">Hydrolase</keyword>
<dbReference type="PANTHER" id="PTHR32341:SF10">
    <property type="entry name" value="INTERFERON-INDUCIBLE GTPASE 5"/>
    <property type="match status" value="1"/>
</dbReference>
<accession>A0A4S8L872</accession>
<evidence type="ECO:0000256" key="2">
    <source>
        <dbReference type="ARBA" id="ARBA00022741"/>
    </source>
</evidence>
<feature type="domain" description="IRG-type G" evidence="5">
    <location>
        <begin position="4"/>
        <end position="216"/>
    </location>
</feature>
<dbReference type="OrthoDB" id="422720at2759"/>
<reference evidence="6 7" key="1">
    <citation type="journal article" date="2019" name="Nat. Ecol. Evol.">
        <title>Megaphylogeny resolves global patterns of mushroom evolution.</title>
        <authorList>
            <person name="Varga T."/>
            <person name="Krizsan K."/>
            <person name="Foldi C."/>
            <person name="Dima B."/>
            <person name="Sanchez-Garcia M."/>
            <person name="Sanchez-Ramirez S."/>
            <person name="Szollosi G.J."/>
            <person name="Szarkandi J.G."/>
            <person name="Papp V."/>
            <person name="Albert L."/>
            <person name="Andreopoulos W."/>
            <person name="Angelini C."/>
            <person name="Antonin V."/>
            <person name="Barry K.W."/>
            <person name="Bougher N.L."/>
            <person name="Buchanan P."/>
            <person name="Buyck B."/>
            <person name="Bense V."/>
            <person name="Catcheside P."/>
            <person name="Chovatia M."/>
            <person name="Cooper J."/>
            <person name="Damon W."/>
            <person name="Desjardin D."/>
            <person name="Finy P."/>
            <person name="Geml J."/>
            <person name="Haridas S."/>
            <person name="Hughes K."/>
            <person name="Justo A."/>
            <person name="Karasinski D."/>
            <person name="Kautmanova I."/>
            <person name="Kiss B."/>
            <person name="Kocsube S."/>
            <person name="Kotiranta H."/>
            <person name="LaButti K.M."/>
            <person name="Lechner B.E."/>
            <person name="Liimatainen K."/>
            <person name="Lipzen A."/>
            <person name="Lukacs Z."/>
            <person name="Mihaltcheva S."/>
            <person name="Morgado L.N."/>
            <person name="Niskanen T."/>
            <person name="Noordeloos M.E."/>
            <person name="Ohm R.A."/>
            <person name="Ortiz-Santana B."/>
            <person name="Ovrebo C."/>
            <person name="Racz N."/>
            <person name="Riley R."/>
            <person name="Savchenko A."/>
            <person name="Shiryaev A."/>
            <person name="Soop K."/>
            <person name="Spirin V."/>
            <person name="Szebenyi C."/>
            <person name="Tomsovsky M."/>
            <person name="Tulloss R.E."/>
            <person name="Uehling J."/>
            <person name="Grigoriev I.V."/>
            <person name="Vagvolgyi C."/>
            <person name="Papp T."/>
            <person name="Martin F.M."/>
            <person name="Miettinen O."/>
            <person name="Hibbett D.S."/>
            <person name="Nagy L.G."/>
        </authorList>
    </citation>
    <scope>NUCLEOTIDE SEQUENCE [LARGE SCALE GENOMIC DNA]</scope>
    <source>
        <strain evidence="6 7">CBS 962.96</strain>
    </source>
</reference>
<proteinExistence type="inferred from homology"/>
<feature type="non-terminal residue" evidence="6">
    <location>
        <position position="470"/>
    </location>
</feature>
<dbReference type="Proteomes" id="UP000297245">
    <property type="component" value="Unassembled WGS sequence"/>
</dbReference>
<dbReference type="SUPFAM" id="SSF52540">
    <property type="entry name" value="P-loop containing nucleoside triphosphate hydrolases"/>
    <property type="match status" value="2"/>
</dbReference>
<dbReference type="EMBL" id="ML179582">
    <property type="protein sequence ID" value="THU84741.1"/>
    <property type="molecule type" value="Genomic_DNA"/>
</dbReference>
<sequence>YQEGKFHFAIAGLSGSGKSSLVNAFRGVLNETANAAAIGITETTTVVGRYPDPNPDKPCVWYDIPGAGTLTIKDWDYFNKQGLYIFDAIIVLFDNRFTATDIAILRNCERWKIPAFIVRSKSDQQIENLKKSSADRIEEDESLDEDERASRLETVLDVAIEKYKSQTRQNVKSNLKDDGLADQDVYLVSYKALLNVIRGKSTRGVLYLDEANLLAKVVEASKERRCPPAWSPRAEVSRSGVLEKAKNDLLNGIQPVVQPTEEEYTRTLKAYQYQEGKFHLAITGLSGSGKSSLINAFRGVLNETANAAAIDTTETTTVVGRYPDPNPDKPCVWYDIPGAGTLTIKDWDYFNKQGLYIFDAIIILFDNRFTATDIAILRNCGRWKIPTFIVRSKSDQQIENLKKSLADRIEEDESLDEDEQASQLETVLDVAIEEYKLQTRQSVKKNLKDAGLEDQDVYLVSYKALLNVVR</sequence>
<dbReference type="InterPro" id="IPR027417">
    <property type="entry name" value="P-loop_NTPase"/>
</dbReference>
<feature type="domain" description="IRG-type G" evidence="5">
    <location>
        <begin position="276"/>
        <end position="470"/>
    </location>
</feature>
<organism evidence="6 7">
    <name type="scientific">Dendrothele bispora (strain CBS 962.96)</name>
    <dbReference type="NCBI Taxonomy" id="1314807"/>
    <lineage>
        <taxon>Eukaryota</taxon>
        <taxon>Fungi</taxon>
        <taxon>Dikarya</taxon>
        <taxon>Basidiomycota</taxon>
        <taxon>Agaricomycotina</taxon>
        <taxon>Agaricomycetes</taxon>
        <taxon>Agaricomycetidae</taxon>
        <taxon>Agaricales</taxon>
        <taxon>Agaricales incertae sedis</taxon>
        <taxon>Dendrothele</taxon>
    </lineage>
</organism>
<dbReference type="PROSITE" id="PS51716">
    <property type="entry name" value="G_IRG"/>
    <property type="match status" value="2"/>
</dbReference>
<dbReference type="GO" id="GO:0016787">
    <property type="term" value="F:hydrolase activity"/>
    <property type="evidence" value="ECO:0007669"/>
    <property type="project" value="UniProtKB-KW"/>
</dbReference>
<dbReference type="GO" id="GO:0016020">
    <property type="term" value="C:membrane"/>
    <property type="evidence" value="ECO:0007669"/>
    <property type="project" value="InterPro"/>
</dbReference>
<dbReference type="GO" id="GO:0005525">
    <property type="term" value="F:GTP binding"/>
    <property type="evidence" value="ECO:0007669"/>
    <property type="project" value="UniProtKB-KW"/>
</dbReference>